<accession>A0A8H5GHC0</accession>
<dbReference type="PANTHER" id="PTHR43735:SF11">
    <property type="entry name" value="HYPOTHETICAL OXIDOREDUCTASE (EUROFUNG)"/>
    <property type="match status" value="1"/>
</dbReference>
<evidence type="ECO:0000313" key="2">
    <source>
        <dbReference type="EMBL" id="KAF5364848.1"/>
    </source>
</evidence>
<dbReference type="GO" id="GO:0005737">
    <property type="term" value="C:cytoplasm"/>
    <property type="evidence" value="ECO:0007669"/>
    <property type="project" value="TreeGrafter"/>
</dbReference>
<feature type="domain" description="FAD/NAD(P)-binding" evidence="1">
    <location>
        <begin position="29"/>
        <end position="355"/>
    </location>
</feature>
<dbReference type="GO" id="GO:0050660">
    <property type="term" value="F:flavin adenine dinucleotide binding"/>
    <property type="evidence" value="ECO:0007669"/>
    <property type="project" value="TreeGrafter"/>
</dbReference>
<name>A0A8H5GHC0_9AGAR</name>
<gene>
    <name evidence="2" type="ORF">D9757_011275</name>
</gene>
<dbReference type="AlphaFoldDB" id="A0A8H5GHC0"/>
<dbReference type="Proteomes" id="UP000518752">
    <property type="component" value="Unassembled WGS sequence"/>
</dbReference>
<organism evidence="2 3">
    <name type="scientific">Collybiopsis confluens</name>
    <dbReference type="NCBI Taxonomy" id="2823264"/>
    <lineage>
        <taxon>Eukaryota</taxon>
        <taxon>Fungi</taxon>
        <taxon>Dikarya</taxon>
        <taxon>Basidiomycota</taxon>
        <taxon>Agaricomycotina</taxon>
        <taxon>Agaricomycetes</taxon>
        <taxon>Agaricomycetidae</taxon>
        <taxon>Agaricales</taxon>
        <taxon>Marasmiineae</taxon>
        <taxon>Omphalotaceae</taxon>
        <taxon>Collybiopsis</taxon>
    </lineage>
</organism>
<keyword evidence="3" id="KW-1185">Reference proteome</keyword>
<dbReference type="InterPro" id="IPR036188">
    <property type="entry name" value="FAD/NAD-bd_sf"/>
</dbReference>
<dbReference type="PRINTS" id="PR00368">
    <property type="entry name" value="FADPNR"/>
</dbReference>
<dbReference type="PRINTS" id="PR00411">
    <property type="entry name" value="PNDRDTASEI"/>
</dbReference>
<dbReference type="EMBL" id="JAACJN010000181">
    <property type="protein sequence ID" value="KAF5364848.1"/>
    <property type="molecule type" value="Genomic_DNA"/>
</dbReference>
<dbReference type="PANTHER" id="PTHR43735">
    <property type="entry name" value="APOPTOSIS-INDUCING FACTOR 1"/>
    <property type="match status" value="1"/>
</dbReference>
<protein>
    <recommendedName>
        <fullName evidence="1">FAD/NAD(P)-binding domain-containing protein</fullName>
    </recommendedName>
</protein>
<dbReference type="GO" id="GO:0004174">
    <property type="term" value="F:electron-transferring-flavoprotein dehydrogenase activity"/>
    <property type="evidence" value="ECO:0007669"/>
    <property type="project" value="TreeGrafter"/>
</dbReference>
<comment type="caution">
    <text evidence="2">The sequence shown here is derived from an EMBL/GenBank/DDBJ whole genome shotgun (WGS) entry which is preliminary data.</text>
</comment>
<proteinExistence type="predicted"/>
<dbReference type="OrthoDB" id="202203at2759"/>
<dbReference type="Gene3D" id="3.50.50.100">
    <property type="match status" value="1"/>
</dbReference>
<sequence>MVHIPSASRTFSRTLAIGPQGSDMAGKPSIVVVGGSYVGNAAVEEITALVHKTHNVILVEKNSHFRHLFAFPRIHAVIGFEPKAFVPYTRPGSSSAASFFAAVNGPSSSANEAVEGYEPLPSDSIKIVNDIVTSISSDAVALGDGNKSLPFDFLVLATGTGPKGPRGLLGQDKKHGVEISRLHQENVKKAKRIVIVGGGAYGIQLATDLKTHGPTQSKHVTIVHSRPRLLNRFHEGLHDISADKCKELGIDVILGKRVVVPQDGFPPKTADEPFEIEFVGGGSVHGDLVIQCTGGVPLSSPLKDLAPSAINEYGYIRVKPTLQIDTSISNIFALGDVADTGAHKAARPGRAQAAIVAQNIDKLIRVGLVRWDSQTGRKSWLNTNLMVQVFTSVWVW</sequence>
<dbReference type="Pfam" id="PF07992">
    <property type="entry name" value="Pyr_redox_2"/>
    <property type="match status" value="1"/>
</dbReference>
<dbReference type="SUPFAM" id="SSF51905">
    <property type="entry name" value="FAD/NAD(P)-binding domain"/>
    <property type="match status" value="1"/>
</dbReference>
<reference evidence="2 3" key="1">
    <citation type="journal article" date="2020" name="ISME J.">
        <title>Uncovering the hidden diversity of litter-decomposition mechanisms in mushroom-forming fungi.</title>
        <authorList>
            <person name="Floudas D."/>
            <person name="Bentzer J."/>
            <person name="Ahren D."/>
            <person name="Johansson T."/>
            <person name="Persson P."/>
            <person name="Tunlid A."/>
        </authorList>
    </citation>
    <scope>NUCLEOTIDE SEQUENCE [LARGE SCALE GENOMIC DNA]</scope>
    <source>
        <strain evidence="2 3">CBS 406.79</strain>
    </source>
</reference>
<evidence type="ECO:0000313" key="3">
    <source>
        <dbReference type="Proteomes" id="UP000518752"/>
    </source>
</evidence>
<evidence type="ECO:0000259" key="1">
    <source>
        <dbReference type="Pfam" id="PF07992"/>
    </source>
</evidence>
<dbReference type="InterPro" id="IPR023753">
    <property type="entry name" value="FAD/NAD-binding_dom"/>
</dbReference>